<evidence type="ECO:0000256" key="1">
    <source>
        <dbReference type="ARBA" id="ARBA00008779"/>
    </source>
</evidence>
<keyword evidence="2" id="KW-0479">Metal-binding</keyword>
<dbReference type="Proteomes" id="UP001204621">
    <property type="component" value="Unassembled WGS sequence"/>
</dbReference>
<dbReference type="InterPro" id="IPR050738">
    <property type="entry name" value="Sulfatase"/>
</dbReference>
<dbReference type="PROSITE" id="PS00149">
    <property type="entry name" value="SULFATASE_2"/>
    <property type="match status" value="1"/>
</dbReference>
<name>A0ABT2D0N2_9BURK</name>
<dbReference type="SUPFAM" id="SSF53649">
    <property type="entry name" value="Alkaline phosphatase-like"/>
    <property type="match status" value="1"/>
</dbReference>
<feature type="domain" description="Sulfatase N-terminal" evidence="6">
    <location>
        <begin position="36"/>
        <end position="380"/>
    </location>
</feature>
<keyword evidence="8" id="KW-1185">Reference proteome</keyword>
<evidence type="ECO:0000256" key="3">
    <source>
        <dbReference type="ARBA" id="ARBA00022801"/>
    </source>
</evidence>
<dbReference type="Pfam" id="PF00884">
    <property type="entry name" value="Sulfatase"/>
    <property type="match status" value="1"/>
</dbReference>
<keyword evidence="4" id="KW-0106">Calcium</keyword>
<accession>A0ABT2D0N2</accession>
<protein>
    <submittedName>
        <fullName evidence="7">Sulfatase</fullName>
    </submittedName>
</protein>
<dbReference type="PROSITE" id="PS51318">
    <property type="entry name" value="TAT"/>
    <property type="match status" value="1"/>
</dbReference>
<dbReference type="Gene3D" id="3.30.1120.10">
    <property type="match status" value="1"/>
</dbReference>
<dbReference type="Gene3D" id="3.40.720.10">
    <property type="entry name" value="Alkaline Phosphatase, subunit A"/>
    <property type="match status" value="1"/>
</dbReference>
<dbReference type="PANTHER" id="PTHR42693">
    <property type="entry name" value="ARYLSULFATASE FAMILY MEMBER"/>
    <property type="match status" value="1"/>
</dbReference>
<evidence type="ECO:0000256" key="4">
    <source>
        <dbReference type="ARBA" id="ARBA00022837"/>
    </source>
</evidence>
<feature type="region of interest" description="Disordered" evidence="5">
    <location>
        <begin position="482"/>
        <end position="512"/>
    </location>
</feature>
<dbReference type="PANTHER" id="PTHR42693:SF53">
    <property type="entry name" value="ENDO-4-O-SULFATASE"/>
    <property type="match status" value="1"/>
</dbReference>
<dbReference type="EMBL" id="JANUGU010000006">
    <property type="protein sequence ID" value="MCS0659782.1"/>
    <property type="molecule type" value="Genomic_DNA"/>
</dbReference>
<keyword evidence="3" id="KW-0378">Hydrolase</keyword>
<evidence type="ECO:0000313" key="8">
    <source>
        <dbReference type="Proteomes" id="UP001204621"/>
    </source>
</evidence>
<evidence type="ECO:0000256" key="2">
    <source>
        <dbReference type="ARBA" id="ARBA00022723"/>
    </source>
</evidence>
<evidence type="ECO:0000256" key="5">
    <source>
        <dbReference type="SAM" id="MobiDB-lite"/>
    </source>
</evidence>
<proteinExistence type="inferred from homology"/>
<dbReference type="InterPro" id="IPR017850">
    <property type="entry name" value="Alkaline_phosphatase_core_sf"/>
</dbReference>
<dbReference type="CDD" id="cd16034">
    <property type="entry name" value="sulfatase_like"/>
    <property type="match status" value="1"/>
</dbReference>
<gene>
    <name evidence="7" type="ORF">NX778_17050</name>
</gene>
<dbReference type="InterPro" id="IPR006311">
    <property type="entry name" value="TAT_signal"/>
</dbReference>
<dbReference type="RefSeq" id="WP_258812977.1">
    <property type="nucleotide sequence ID" value="NZ_JANUGU010000006.1"/>
</dbReference>
<comment type="caution">
    <text evidence="7">The sequence shown here is derived from an EMBL/GenBank/DDBJ whole genome shotgun (WGS) entry which is preliminary data.</text>
</comment>
<organism evidence="7 8">
    <name type="scientific">Massilia terrae</name>
    <dbReference type="NCBI Taxonomy" id="1811224"/>
    <lineage>
        <taxon>Bacteria</taxon>
        <taxon>Pseudomonadati</taxon>
        <taxon>Pseudomonadota</taxon>
        <taxon>Betaproteobacteria</taxon>
        <taxon>Burkholderiales</taxon>
        <taxon>Oxalobacteraceae</taxon>
        <taxon>Telluria group</taxon>
        <taxon>Massilia</taxon>
    </lineage>
</organism>
<comment type="similarity">
    <text evidence="1">Belongs to the sulfatase family.</text>
</comment>
<sequence>MTNPRRQFLQQLAAGAALAGVADAPHAADAPRRPLNLLLVFPDEMRAQAQQFMGMDPVLTPRIDRFAREAVVMRQAVSNYPLCTPARAMMMTGQYPIHNGMTGNCHDYGALVGIDLSRYAHCWSDVLKARGYATGYVGKWHLDAPHAPYVDSYNNPVHGVKWNEWTPPERRHGFDFWHAYGTFDRHLTPMYWTNESTRDTPIHVNQWGPEHEAEVAIRFLRNEGGKMRDAAKPFALVVSMNPPHSPYNQVPQRYLDLYTGRSKRELNPKANVDWNKAYESGLGPDHAQAYFAMVSGVDEQFGRILDALDASGERDNTLVVFCSDHGCCLGAHGEPTKNNPYEESMRIPMMFRLPGALAPRTDDALMSLPDLYPTMLGLLGLGQQVPATVEGDDLSARVRTGKGSTATSQLYLAVPYGGNAFGKRGVRTERYTLVVERRDKQALRHRLFDNQRDPLQMQDIAGENPALVDDLVKRELEPWLERTGDPWRPAPFDTTGRAGSDFRPAVKPGSDS</sequence>
<dbReference type="PROSITE" id="PS00523">
    <property type="entry name" value="SULFATASE_1"/>
    <property type="match status" value="1"/>
</dbReference>
<evidence type="ECO:0000313" key="7">
    <source>
        <dbReference type="EMBL" id="MCS0659782.1"/>
    </source>
</evidence>
<reference evidence="7 8" key="1">
    <citation type="submission" date="2022-08" db="EMBL/GenBank/DDBJ databases">
        <title>Reclassification of Massilia species as members of the genera Telluria, Duganella, Pseudoduganella, Mokoshia gen. nov. and Zemynaea gen. nov. using orthogonal and non-orthogonal genome-based approaches.</title>
        <authorList>
            <person name="Bowman J.P."/>
        </authorList>
    </citation>
    <scope>NUCLEOTIDE SEQUENCE [LARGE SCALE GENOMIC DNA]</scope>
    <source>
        <strain evidence="7 8">JCM 31606</strain>
    </source>
</reference>
<evidence type="ECO:0000259" key="6">
    <source>
        <dbReference type="Pfam" id="PF00884"/>
    </source>
</evidence>
<dbReference type="InterPro" id="IPR000917">
    <property type="entry name" value="Sulfatase_N"/>
</dbReference>
<dbReference type="InterPro" id="IPR024607">
    <property type="entry name" value="Sulfatase_CS"/>
</dbReference>